<sequence>MLLELLCILNALSFIDVRFYLAIFENVMVI</sequence>
<dbReference type="Proteomes" id="UP000091857">
    <property type="component" value="Chromosome 14"/>
</dbReference>
<protein>
    <submittedName>
        <fullName evidence="1">Uncharacterized protein</fullName>
    </submittedName>
</protein>
<proteinExistence type="predicted"/>
<accession>A0ACB7GH89</accession>
<evidence type="ECO:0000313" key="2">
    <source>
        <dbReference type="Proteomes" id="UP000091857"/>
    </source>
</evidence>
<evidence type="ECO:0000313" key="1">
    <source>
        <dbReference type="EMBL" id="KAG8639692.1"/>
    </source>
</evidence>
<dbReference type="EMBL" id="CM004400">
    <property type="protein sequence ID" value="KAG8639692.1"/>
    <property type="molecule type" value="Genomic_DNA"/>
</dbReference>
<reference evidence="2" key="1">
    <citation type="journal article" date="2016" name="Nat. Biotechnol.">
        <title>Sequencing wild and cultivated cassava and related species reveals extensive interspecific hybridization and genetic diversity.</title>
        <authorList>
            <person name="Bredeson J.V."/>
            <person name="Lyons J.B."/>
            <person name="Prochnik S.E."/>
            <person name="Wu G.A."/>
            <person name="Ha C.M."/>
            <person name="Edsinger-Gonzales E."/>
            <person name="Grimwood J."/>
            <person name="Schmutz J."/>
            <person name="Rabbi I.Y."/>
            <person name="Egesi C."/>
            <person name="Nauluvula P."/>
            <person name="Lebot V."/>
            <person name="Ndunguru J."/>
            <person name="Mkamilo G."/>
            <person name="Bart R.S."/>
            <person name="Setter T.L."/>
            <person name="Gleadow R.M."/>
            <person name="Kulakow P."/>
            <person name="Ferguson M.E."/>
            <person name="Rounsley S."/>
            <person name="Rokhsar D.S."/>
        </authorList>
    </citation>
    <scope>NUCLEOTIDE SEQUENCE [LARGE SCALE GENOMIC DNA]</scope>
    <source>
        <strain evidence="2">cv. AM560-2</strain>
    </source>
</reference>
<comment type="caution">
    <text evidence="1">The sequence shown here is derived from an EMBL/GenBank/DDBJ whole genome shotgun (WGS) entry which is preliminary data.</text>
</comment>
<gene>
    <name evidence="1" type="ORF">MANES_14G163612v8</name>
</gene>
<name>A0ACB7GH89_MANES</name>
<keyword evidence="2" id="KW-1185">Reference proteome</keyword>
<organism evidence="1 2">
    <name type="scientific">Manihot esculenta</name>
    <name type="common">Cassava</name>
    <name type="synonym">Jatropha manihot</name>
    <dbReference type="NCBI Taxonomy" id="3983"/>
    <lineage>
        <taxon>Eukaryota</taxon>
        <taxon>Viridiplantae</taxon>
        <taxon>Streptophyta</taxon>
        <taxon>Embryophyta</taxon>
        <taxon>Tracheophyta</taxon>
        <taxon>Spermatophyta</taxon>
        <taxon>Magnoliopsida</taxon>
        <taxon>eudicotyledons</taxon>
        <taxon>Gunneridae</taxon>
        <taxon>Pentapetalae</taxon>
        <taxon>rosids</taxon>
        <taxon>fabids</taxon>
        <taxon>Malpighiales</taxon>
        <taxon>Euphorbiaceae</taxon>
        <taxon>Crotonoideae</taxon>
        <taxon>Manihoteae</taxon>
        <taxon>Manihot</taxon>
    </lineage>
</organism>